<organism evidence="1 2">
    <name type="scientific">Herpetosiphon geysericola</name>
    <dbReference type="NCBI Taxonomy" id="70996"/>
    <lineage>
        <taxon>Bacteria</taxon>
        <taxon>Bacillati</taxon>
        <taxon>Chloroflexota</taxon>
        <taxon>Chloroflexia</taxon>
        <taxon>Herpetosiphonales</taxon>
        <taxon>Herpetosiphonaceae</taxon>
        <taxon>Herpetosiphon</taxon>
    </lineage>
</organism>
<name>A0A0P6Z2K9_9CHLR</name>
<evidence type="ECO:0000313" key="1">
    <source>
        <dbReference type="EMBL" id="KPL91476.1"/>
    </source>
</evidence>
<gene>
    <name evidence="1" type="ORF">SE18_02165</name>
</gene>
<proteinExistence type="predicted"/>
<sequence>MAILLKRVISDYPKPRSFKFELPFTRIMQYWNWHDPRRMLVNVFLLSTMESLQHKRHELGF</sequence>
<comment type="caution">
    <text evidence="1">The sequence shown here is derived from an EMBL/GenBank/DDBJ whole genome shotgun (WGS) entry which is preliminary data.</text>
</comment>
<protein>
    <submittedName>
        <fullName evidence="1">Uncharacterized protein</fullName>
    </submittedName>
</protein>
<dbReference type="EMBL" id="LGKP01000005">
    <property type="protein sequence ID" value="KPL91476.1"/>
    <property type="molecule type" value="Genomic_DNA"/>
</dbReference>
<dbReference type="Proteomes" id="UP000050277">
    <property type="component" value="Unassembled WGS sequence"/>
</dbReference>
<dbReference type="STRING" id="70996.SE18_02165"/>
<dbReference type="AlphaFoldDB" id="A0A0P6Z2K9"/>
<accession>A0A0P6Z2K9</accession>
<keyword evidence="2" id="KW-1185">Reference proteome</keyword>
<reference evidence="1 2" key="1">
    <citation type="submission" date="2015-07" db="EMBL/GenBank/DDBJ databases">
        <title>Whole genome sequence of Herpetosiphon geysericola DSM 7119.</title>
        <authorList>
            <person name="Hemp J."/>
            <person name="Ward L.M."/>
            <person name="Pace L.A."/>
            <person name="Fischer W.W."/>
        </authorList>
    </citation>
    <scope>NUCLEOTIDE SEQUENCE [LARGE SCALE GENOMIC DNA]</scope>
    <source>
        <strain evidence="1 2">DSM 7119</strain>
    </source>
</reference>
<evidence type="ECO:0000313" key="2">
    <source>
        <dbReference type="Proteomes" id="UP000050277"/>
    </source>
</evidence>